<comment type="caution">
    <text evidence="3">The sequence shown here is derived from an EMBL/GenBank/DDBJ whole genome shotgun (WGS) entry which is preliminary data.</text>
</comment>
<gene>
    <name evidence="3" type="ORF">HII31_09316</name>
</gene>
<dbReference type="OrthoDB" id="291007at2759"/>
<evidence type="ECO:0000256" key="1">
    <source>
        <dbReference type="SAM" id="MobiDB-lite"/>
    </source>
</evidence>
<proteinExistence type="predicted"/>
<reference evidence="3" key="1">
    <citation type="submission" date="2020-04" db="EMBL/GenBank/DDBJ databases">
        <title>Draft genome resource of the tomato pathogen Pseudocercospora fuligena.</title>
        <authorList>
            <person name="Zaccaron A."/>
        </authorList>
    </citation>
    <scope>NUCLEOTIDE SEQUENCE</scope>
    <source>
        <strain evidence="3">PF001</strain>
    </source>
</reference>
<sequence>MLLATFLLAIVSLAYACELPHHQHAKRNLNSTLGKRWYGVDHLTEETQYLRGPWPDVFGDGTTPIRFCFDDENSYNNLLALIQDAINLWQPAMDVSTLTIEPSCGVGNWDCICDEDTHYDTLIIGDVTDEEDGFTKATQGHQYIKREDRERQDDGRYWYNFLAVKRDEPRGFSRWWDLHAVAHELGHVAGLDHEHQRPDAAEKGFYWSCTMLNDADSVHRRIANREEGTWREGDTFQKACNDFDTAERYGFSATGVMAKPTNFLGEGVWSKDLDWGSIMIYSSYRNEKRLSEKPAGVKFPEGSWMYRRYYEGRSPRSIEILSGGITIDAATRAYDYSTVRISDGDIARIAQLYPSGEDGEPSGDHAEGWEQAE</sequence>
<evidence type="ECO:0008006" key="5">
    <source>
        <dbReference type="Google" id="ProtNLM"/>
    </source>
</evidence>
<keyword evidence="4" id="KW-1185">Reference proteome</keyword>
<evidence type="ECO:0000313" key="3">
    <source>
        <dbReference type="EMBL" id="KAF7189338.1"/>
    </source>
</evidence>
<dbReference type="Gene3D" id="3.40.390.10">
    <property type="entry name" value="Collagenase (Catalytic Domain)"/>
    <property type="match status" value="1"/>
</dbReference>
<name>A0A8H6RE72_9PEZI</name>
<feature type="region of interest" description="Disordered" evidence="1">
    <location>
        <begin position="353"/>
        <end position="373"/>
    </location>
</feature>
<feature type="signal peptide" evidence="2">
    <location>
        <begin position="1"/>
        <end position="16"/>
    </location>
</feature>
<evidence type="ECO:0000256" key="2">
    <source>
        <dbReference type="SAM" id="SignalP"/>
    </source>
</evidence>
<accession>A0A8H6RE72</accession>
<feature type="chain" id="PRO_5034890089" description="Peptidase metallopeptidase domain-containing protein" evidence="2">
    <location>
        <begin position="17"/>
        <end position="373"/>
    </location>
</feature>
<dbReference type="InterPro" id="IPR024079">
    <property type="entry name" value="MetalloPept_cat_dom_sf"/>
</dbReference>
<dbReference type="AlphaFoldDB" id="A0A8H6RE72"/>
<keyword evidence="2" id="KW-0732">Signal</keyword>
<protein>
    <recommendedName>
        <fullName evidence="5">Peptidase metallopeptidase domain-containing protein</fullName>
    </recommendedName>
</protein>
<feature type="compositionally biased region" description="Basic and acidic residues" evidence="1">
    <location>
        <begin position="362"/>
        <end position="373"/>
    </location>
</feature>
<organism evidence="3 4">
    <name type="scientific">Pseudocercospora fuligena</name>
    <dbReference type="NCBI Taxonomy" id="685502"/>
    <lineage>
        <taxon>Eukaryota</taxon>
        <taxon>Fungi</taxon>
        <taxon>Dikarya</taxon>
        <taxon>Ascomycota</taxon>
        <taxon>Pezizomycotina</taxon>
        <taxon>Dothideomycetes</taxon>
        <taxon>Dothideomycetidae</taxon>
        <taxon>Mycosphaerellales</taxon>
        <taxon>Mycosphaerellaceae</taxon>
        <taxon>Pseudocercospora</taxon>
    </lineage>
</organism>
<evidence type="ECO:0000313" key="4">
    <source>
        <dbReference type="Proteomes" id="UP000660729"/>
    </source>
</evidence>
<dbReference type="Proteomes" id="UP000660729">
    <property type="component" value="Unassembled WGS sequence"/>
</dbReference>
<dbReference type="SUPFAM" id="SSF55486">
    <property type="entry name" value="Metalloproteases ('zincins'), catalytic domain"/>
    <property type="match status" value="1"/>
</dbReference>
<dbReference type="GO" id="GO:0008237">
    <property type="term" value="F:metallopeptidase activity"/>
    <property type="evidence" value="ECO:0007669"/>
    <property type="project" value="InterPro"/>
</dbReference>
<dbReference type="EMBL" id="JABCIY010000191">
    <property type="protein sequence ID" value="KAF7189338.1"/>
    <property type="molecule type" value="Genomic_DNA"/>
</dbReference>